<dbReference type="Pfam" id="PF02120">
    <property type="entry name" value="Flg_hook"/>
    <property type="match status" value="1"/>
</dbReference>
<protein>
    <submittedName>
        <fullName evidence="2">Flagellar hook-length control protein FliK</fullName>
    </submittedName>
</protein>
<organism evidence="2 3">
    <name type="scientific">Carboxydocella sporoproducens DSM 16521</name>
    <dbReference type="NCBI Taxonomy" id="1121270"/>
    <lineage>
        <taxon>Bacteria</taxon>
        <taxon>Bacillati</taxon>
        <taxon>Bacillota</taxon>
        <taxon>Clostridia</taxon>
        <taxon>Eubacteriales</taxon>
        <taxon>Clostridiales Family XVI. Incertae Sedis</taxon>
        <taxon>Carboxydocella</taxon>
    </lineage>
</organism>
<gene>
    <name evidence="2" type="ORF">SAMN02745885_01210</name>
</gene>
<evidence type="ECO:0000313" key="2">
    <source>
        <dbReference type="EMBL" id="SJZ88559.1"/>
    </source>
</evidence>
<dbReference type="CDD" id="cd17470">
    <property type="entry name" value="T3SS_Flik_C"/>
    <property type="match status" value="1"/>
</dbReference>
<dbReference type="Proteomes" id="UP000189933">
    <property type="component" value="Unassembled WGS sequence"/>
</dbReference>
<keyword evidence="3" id="KW-1185">Reference proteome</keyword>
<feature type="domain" description="Flagellar hook-length control protein-like C-terminal" evidence="1">
    <location>
        <begin position="377"/>
        <end position="450"/>
    </location>
</feature>
<name>A0A1T4PAQ8_9FIRM</name>
<dbReference type="PANTHER" id="PTHR37533">
    <property type="entry name" value="FLAGELLAR HOOK-LENGTH CONTROL PROTEIN"/>
    <property type="match status" value="1"/>
</dbReference>
<accession>A0A1T4PAQ8</accession>
<evidence type="ECO:0000259" key="1">
    <source>
        <dbReference type="Pfam" id="PF02120"/>
    </source>
</evidence>
<dbReference type="OrthoDB" id="1676929at2"/>
<dbReference type="InterPro" id="IPR052563">
    <property type="entry name" value="FliK"/>
</dbReference>
<evidence type="ECO:0000313" key="3">
    <source>
        <dbReference type="Proteomes" id="UP000189933"/>
    </source>
</evidence>
<proteinExistence type="predicted"/>
<dbReference type="AlphaFoldDB" id="A0A1T4PAQ8"/>
<keyword evidence="2" id="KW-0966">Cell projection</keyword>
<dbReference type="Gene3D" id="3.30.750.140">
    <property type="match status" value="1"/>
</dbReference>
<dbReference type="InterPro" id="IPR038610">
    <property type="entry name" value="FliK-like_C_sf"/>
</dbReference>
<keyword evidence="2" id="KW-0969">Cilium</keyword>
<dbReference type="EMBL" id="FUXM01000010">
    <property type="protein sequence ID" value="SJZ88559.1"/>
    <property type="molecule type" value="Genomic_DNA"/>
</dbReference>
<keyword evidence="2" id="KW-0282">Flagellum</keyword>
<dbReference type="PANTHER" id="PTHR37533:SF2">
    <property type="entry name" value="FLAGELLAR HOOK-LENGTH CONTROL PROTEIN"/>
    <property type="match status" value="1"/>
</dbReference>
<reference evidence="3" key="1">
    <citation type="submission" date="2017-02" db="EMBL/GenBank/DDBJ databases">
        <authorList>
            <person name="Varghese N."/>
            <person name="Submissions S."/>
        </authorList>
    </citation>
    <scope>NUCLEOTIDE SEQUENCE [LARGE SCALE GENOMIC DNA]</scope>
    <source>
        <strain evidence="3">DSM 16521</strain>
    </source>
</reference>
<dbReference type="RefSeq" id="WP_159071883.1">
    <property type="nucleotide sequence ID" value="NZ_FUXM01000010.1"/>
</dbReference>
<dbReference type="InterPro" id="IPR021136">
    <property type="entry name" value="Flagellar_hook_control-like_C"/>
</dbReference>
<sequence>MENVNLAALLLGFPELKKIETAGNANGKAGDFTSLLLSVLAPVQESKQEQAEPVKQKEEGEGINRAKDLPLELFNLLSIPSLAPRSQMITEQEGQLLDQVQVQEPGQGPILVDAVRQPPTVSPAVLGVRLPGQGQILADTAIPVEDKEPSTGQTSLFHEFPVKPLADLIVLKQESPAVMPKADMPDLKPQIKDSGLSLQFEQPADMQSMKLIKALTGQVAQKQESALVVSKADSGLSLQFKLPEMRSREPIMVQPRMVRVNEVLNLPQIAKEQHQVPQQEKLEMLKATLVANSGEEGLKEKVLIQVKENGPSVQPGEPGEEMASENWETSDQPVAQTRHFSLPEFHRDSEPVQAPADKQQVTRQIIEQIVQKSQVVREQQKTTIEIQLKPEHLGKLEIVLKVENGVLQGEIKVLDSFVRQTIEADLANLKQSLADQGLKLGQLTVSDLQNGIFQQFQQEQRERNSGMFKQFTKRSLRTWLQEELEHSETAAEIKLSQINYRA</sequence>